<keyword evidence="11" id="KW-1185">Reference proteome</keyword>
<dbReference type="InterPro" id="IPR008145">
    <property type="entry name" value="GK/Ca_channel_bsu"/>
</dbReference>
<dbReference type="PANTHER" id="PTHR23117">
    <property type="entry name" value="GUANYLATE KINASE-RELATED"/>
    <property type="match status" value="1"/>
</dbReference>
<keyword evidence="4 10" id="KW-0808">Transferase</keyword>
<accession>A0A9W8B6I7</accession>
<organism evidence="10 11">
    <name type="scientific">Dimargaris verticillata</name>
    <dbReference type="NCBI Taxonomy" id="2761393"/>
    <lineage>
        <taxon>Eukaryota</taxon>
        <taxon>Fungi</taxon>
        <taxon>Fungi incertae sedis</taxon>
        <taxon>Zoopagomycota</taxon>
        <taxon>Kickxellomycotina</taxon>
        <taxon>Dimargaritomycetes</taxon>
        <taxon>Dimargaritales</taxon>
        <taxon>Dimargaritaceae</taxon>
        <taxon>Dimargaris</taxon>
    </lineage>
</organism>
<dbReference type="FunFam" id="3.30.63.10:FF:000002">
    <property type="entry name" value="Guanylate kinase 1"/>
    <property type="match status" value="1"/>
</dbReference>
<dbReference type="PROSITE" id="PS00856">
    <property type="entry name" value="GUANYLATE_KINASE_1"/>
    <property type="match status" value="1"/>
</dbReference>
<dbReference type="Proteomes" id="UP001151582">
    <property type="component" value="Unassembled WGS sequence"/>
</dbReference>
<dbReference type="GO" id="GO:0005829">
    <property type="term" value="C:cytosol"/>
    <property type="evidence" value="ECO:0007669"/>
    <property type="project" value="TreeGrafter"/>
</dbReference>
<feature type="domain" description="Guanylate kinase-like" evidence="9">
    <location>
        <begin position="8"/>
        <end position="190"/>
    </location>
</feature>
<dbReference type="Gene3D" id="3.40.50.300">
    <property type="entry name" value="P-loop containing nucleotide triphosphate hydrolases"/>
    <property type="match status" value="1"/>
</dbReference>
<dbReference type="FunFam" id="3.40.50.300:FF:000776">
    <property type="entry name" value="Guanylate kinase 2"/>
    <property type="match status" value="1"/>
</dbReference>
<reference evidence="10" key="1">
    <citation type="submission" date="2022-07" db="EMBL/GenBank/DDBJ databases">
        <title>Phylogenomic reconstructions and comparative analyses of Kickxellomycotina fungi.</title>
        <authorList>
            <person name="Reynolds N.K."/>
            <person name="Stajich J.E."/>
            <person name="Barry K."/>
            <person name="Grigoriev I.V."/>
            <person name="Crous P."/>
            <person name="Smith M.E."/>
        </authorList>
    </citation>
    <scope>NUCLEOTIDE SEQUENCE</scope>
    <source>
        <strain evidence="10">RSA 567</strain>
    </source>
</reference>
<dbReference type="OrthoDB" id="6334211at2759"/>
<proteinExistence type="inferred from homology"/>
<evidence type="ECO:0000256" key="3">
    <source>
        <dbReference type="ARBA" id="ARBA00016296"/>
    </source>
</evidence>
<dbReference type="Pfam" id="PF00625">
    <property type="entry name" value="Guanylate_kin"/>
    <property type="match status" value="1"/>
</dbReference>
<dbReference type="SMART" id="SM00072">
    <property type="entry name" value="GuKc"/>
    <property type="match status" value="1"/>
</dbReference>
<dbReference type="EC" id="2.7.4.8" evidence="2"/>
<keyword evidence="7" id="KW-0067">ATP-binding</keyword>
<evidence type="ECO:0000313" key="11">
    <source>
        <dbReference type="Proteomes" id="UP001151582"/>
    </source>
</evidence>
<evidence type="ECO:0000256" key="1">
    <source>
        <dbReference type="ARBA" id="ARBA00005790"/>
    </source>
</evidence>
<comment type="caution">
    <text evidence="10">The sequence shown here is derived from an EMBL/GenBank/DDBJ whole genome shotgun (WGS) entry which is preliminary data.</text>
</comment>
<dbReference type="SUPFAM" id="SSF52540">
    <property type="entry name" value="P-loop containing nucleoside triphosphate hydrolases"/>
    <property type="match status" value="1"/>
</dbReference>
<evidence type="ECO:0000256" key="5">
    <source>
        <dbReference type="ARBA" id="ARBA00022741"/>
    </source>
</evidence>
<keyword evidence="5" id="KW-0547">Nucleotide-binding</keyword>
<dbReference type="InterPro" id="IPR020590">
    <property type="entry name" value="Guanylate_kinase_CS"/>
</dbReference>
<sequence>MSTQTIPKRPVVVSGPSGTGKSTLLKRLFAAHPDTFGFSVSHTTRMPRPGEKDGINYHFVTREHMVKAIANHEFIESAEFSGNMYGTSIKAVKDVMDNSKICILDIDMQGVKSVKQTDLNARFVFIAPPSPEALEERLRKRGTETEESIQLRLQTARDELDYAAVTGNHDKIIINDVLEDAYRQLEDYIFCKDAASALSS</sequence>
<dbReference type="AlphaFoldDB" id="A0A9W8B6I7"/>
<dbReference type="GO" id="GO:0005524">
    <property type="term" value="F:ATP binding"/>
    <property type="evidence" value="ECO:0007669"/>
    <property type="project" value="UniProtKB-KW"/>
</dbReference>
<name>A0A9W8B6I7_9FUNG</name>
<dbReference type="NCBIfam" id="TIGR03263">
    <property type="entry name" value="guanyl_kin"/>
    <property type="match status" value="1"/>
</dbReference>
<protein>
    <recommendedName>
        <fullName evidence="3">Guanylate kinase</fullName>
        <ecNumber evidence="2">2.7.4.8</ecNumber>
    </recommendedName>
    <alternativeName>
        <fullName evidence="8">GMP kinase</fullName>
    </alternativeName>
</protein>
<dbReference type="CDD" id="cd00071">
    <property type="entry name" value="GMPK"/>
    <property type="match status" value="1"/>
</dbReference>
<keyword evidence="6 10" id="KW-0418">Kinase</keyword>
<evidence type="ECO:0000256" key="7">
    <source>
        <dbReference type="ARBA" id="ARBA00022840"/>
    </source>
</evidence>
<dbReference type="InterPro" id="IPR017665">
    <property type="entry name" value="Guanylate_kinase"/>
</dbReference>
<evidence type="ECO:0000256" key="8">
    <source>
        <dbReference type="ARBA" id="ARBA00030128"/>
    </source>
</evidence>
<evidence type="ECO:0000313" key="10">
    <source>
        <dbReference type="EMBL" id="KAJ1980465.1"/>
    </source>
</evidence>
<evidence type="ECO:0000259" key="9">
    <source>
        <dbReference type="PROSITE" id="PS50052"/>
    </source>
</evidence>
<dbReference type="PANTHER" id="PTHR23117:SF13">
    <property type="entry name" value="GUANYLATE KINASE"/>
    <property type="match status" value="1"/>
</dbReference>
<dbReference type="GO" id="GO:0004385">
    <property type="term" value="F:GMP kinase activity"/>
    <property type="evidence" value="ECO:0007669"/>
    <property type="project" value="UniProtKB-EC"/>
</dbReference>
<dbReference type="InterPro" id="IPR008144">
    <property type="entry name" value="Guanylate_kin-like_dom"/>
</dbReference>
<evidence type="ECO:0000256" key="6">
    <source>
        <dbReference type="ARBA" id="ARBA00022777"/>
    </source>
</evidence>
<evidence type="ECO:0000256" key="4">
    <source>
        <dbReference type="ARBA" id="ARBA00022679"/>
    </source>
</evidence>
<dbReference type="Gene3D" id="3.30.63.10">
    <property type="entry name" value="Guanylate Kinase phosphate binding domain"/>
    <property type="match status" value="1"/>
</dbReference>
<comment type="similarity">
    <text evidence="1">Belongs to the guanylate kinase family.</text>
</comment>
<evidence type="ECO:0000256" key="2">
    <source>
        <dbReference type="ARBA" id="ARBA00012961"/>
    </source>
</evidence>
<dbReference type="InterPro" id="IPR027417">
    <property type="entry name" value="P-loop_NTPase"/>
</dbReference>
<dbReference type="PROSITE" id="PS50052">
    <property type="entry name" value="GUANYLATE_KINASE_2"/>
    <property type="match status" value="1"/>
</dbReference>
<gene>
    <name evidence="10" type="primary">GUK1</name>
    <name evidence="10" type="ORF">H4R34_002446</name>
</gene>
<dbReference type="EMBL" id="JANBQB010000167">
    <property type="protein sequence ID" value="KAJ1980465.1"/>
    <property type="molecule type" value="Genomic_DNA"/>
</dbReference>